<name>A0ABQ5ELV0_9ASTR</name>
<reference evidence="2" key="1">
    <citation type="journal article" date="2022" name="Int. J. Mol. Sci.">
        <title>Draft Genome of Tanacetum Coccineum: Genomic Comparison of Closely Related Tanacetum-Family Plants.</title>
        <authorList>
            <person name="Yamashiro T."/>
            <person name="Shiraishi A."/>
            <person name="Nakayama K."/>
            <person name="Satake H."/>
        </authorList>
    </citation>
    <scope>NUCLEOTIDE SEQUENCE</scope>
</reference>
<keyword evidence="3" id="KW-1185">Reference proteome</keyword>
<dbReference type="EMBL" id="BQNB010016438">
    <property type="protein sequence ID" value="GJT51809.1"/>
    <property type="molecule type" value="Genomic_DNA"/>
</dbReference>
<accession>A0ABQ5ELV0</accession>
<feature type="region of interest" description="Disordered" evidence="1">
    <location>
        <begin position="205"/>
        <end position="239"/>
    </location>
</feature>
<organism evidence="2 3">
    <name type="scientific">Tanacetum coccineum</name>
    <dbReference type="NCBI Taxonomy" id="301880"/>
    <lineage>
        <taxon>Eukaryota</taxon>
        <taxon>Viridiplantae</taxon>
        <taxon>Streptophyta</taxon>
        <taxon>Embryophyta</taxon>
        <taxon>Tracheophyta</taxon>
        <taxon>Spermatophyta</taxon>
        <taxon>Magnoliopsida</taxon>
        <taxon>eudicotyledons</taxon>
        <taxon>Gunneridae</taxon>
        <taxon>Pentapetalae</taxon>
        <taxon>asterids</taxon>
        <taxon>campanulids</taxon>
        <taxon>Asterales</taxon>
        <taxon>Asteraceae</taxon>
        <taxon>Asteroideae</taxon>
        <taxon>Anthemideae</taxon>
        <taxon>Anthemidinae</taxon>
        <taxon>Tanacetum</taxon>
    </lineage>
</organism>
<evidence type="ECO:0000256" key="1">
    <source>
        <dbReference type="SAM" id="MobiDB-lite"/>
    </source>
</evidence>
<dbReference type="Proteomes" id="UP001151760">
    <property type="component" value="Unassembled WGS sequence"/>
</dbReference>
<evidence type="ECO:0000313" key="3">
    <source>
        <dbReference type="Proteomes" id="UP001151760"/>
    </source>
</evidence>
<proteinExistence type="predicted"/>
<reference evidence="2" key="2">
    <citation type="submission" date="2022-01" db="EMBL/GenBank/DDBJ databases">
        <authorList>
            <person name="Yamashiro T."/>
            <person name="Shiraishi A."/>
            <person name="Satake H."/>
            <person name="Nakayama K."/>
        </authorList>
    </citation>
    <scope>NUCLEOTIDE SEQUENCE</scope>
</reference>
<feature type="compositionally biased region" description="Basic and acidic residues" evidence="1">
    <location>
        <begin position="228"/>
        <end position="239"/>
    </location>
</feature>
<sequence>MSSLDHPTANLEDAFSFNFPNYVPPASPDYVPASPGKTYSSASIYWNCSACSRPFRYDPYMKSGTSATDIQMHKILCSTKHTAIETVLNMTPENKEHFQSEKEEIFLLLTGIGDEIYSTVDACNTANEMWIAIERLHRAGSFLNVQDVKNQSVYRNLIGEPKVQNPLALPCGCSHHIQRYLLSEPNSRSNETYLPQDKCIIDKKGKEVAKPITPQSESVSEEDSDPEQAQRERNMQKGI</sequence>
<evidence type="ECO:0000313" key="2">
    <source>
        <dbReference type="EMBL" id="GJT51809.1"/>
    </source>
</evidence>
<protein>
    <submittedName>
        <fullName evidence="2">Uncharacterized protein</fullName>
    </submittedName>
</protein>
<comment type="caution">
    <text evidence="2">The sequence shown here is derived from an EMBL/GenBank/DDBJ whole genome shotgun (WGS) entry which is preliminary data.</text>
</comment>
<gene>
    <name evidence="2" type="ORF">Tco_0977966</name>
</gene>